<reference evidence="1" key="1">
    <citation type="submission" date="2021-02" db="EMBL/GenBank/DDBJ databases">
        <authorList>
            <consortium name="DOE Joint Genome Institute"/>
            <person name="Ahrendt S."/>
            <person name="Looney B.P."/>
            <person name="Miyauchi S."/>
            <person name="Morin E."/>
            <person name="Drula E."/>
            <person name="Courty P.E."/>
            <person name="Chicoki N."/>
            <person name="Fauchery L."/>
            <person name="Kohler A."/>
            <person name="Kuo A."/>
            <person name="Labutti K."/>
            <person name="Pangilinan J."/>
            <person name="Lipzen A."/>
            <person name="Riley R."/>
            <person name="Andreopoulos W."/>
            <person name="He G."/>
            <person name="Johnson J."/>
            <person name="Barry K.W."/>
            <person name="Grigoriev I.V."/>
            <person name="Nagy L."/>
            <person name="Hibbett D."/>
            <person name="Henrissat B."/>
            <person name="Matheny P.B."/>
            <person name="Labbe J."/>
            <person name="Martin F."/>
        </authorList>
    </citation>
    <scope>NUCLEOTIDE SEQUENCE</scope>
    <source>
        <strain evidence="1">EC-137</strain>
    </source>
</reference>
<organism evidence="1 2">
    <name type="scientific">Vararia minispora EC-137</name>
    <dbReference type="NCBI Taxonomy" id="1314806"/>
    <lineage>
        <taxon>Eukaryota</taxon>
        <taxon>Fungi</taxon>
        <taxon>Dikarya</taxon>
        <taxon>Basidiomycota</taxon>
        <taxon>Agaricomycotina</taxon>
        <taxon>Agaricomycetes</taxon>
        <taxon>Russulales</taxon>
        <taxon>Lachnocladiaceae</taxon>
        <taxon>Vararia</taxon>
    </lineage>
</organism>
<reference evidence="1" key="2">
    <citation type="journal article" date="2022" name="New Phytol.">
        <title>Evolutionary transition to the ectomycorrhizal habit in the genomes of a hyperdiverse lineage of mushroom-forming fungi.</title>
        <authorList>
            <person name="Looney B."/>
            <person name="Miyauchi S."/>
            <person name="Morin E."/>
            <person name="Drula E."/>
            <person name="Courty P.E."/>
            <person name="Kohler A."/>
            <person name="Kuo A."/>
            <person name="LaButti K."/>
            <person name="Pangilinan J."/>
            <person name="Lipzen A."/>
            <person name="Riley R."/>
            <person name="Andreopoulos W."/>
            <person name="He G."/>
            <person name="Johnson J."/>
            <person name="Nolan M."/>
            <person name="Tritt A."/>
            <person name="Barry K.W."/>
            <person name="Grigoriev I.V."/>
            <person name="Nagy L.G."/>
            <person name="Hibbett D."/>
            <person name="Henrissat B."/>
            <person name="Matheny P.B."/>
            <person name="Labbe J."/>
            <person name="Martin F.M."/>
        </authorList>
    </citation>
    <scope>NUCLEOTIDE SEQUENCE</scope>
    <source>
        <strain evidence="1">EC-137</strain>
    </source>
</reference>
<evidence type="ECO:0000313" key="2">
    <source>
        <dbReference type="Proteomes" id="UP000814128"/>
    </source>
</evidence>
<name>A0ACB8QFJ5_9AGAM</name>
<keyword evidence="2" id="KW-1185">Reference proteome</keyword>
<comment type="caution">
    <text evidence="1">The sequence shown here is derived from an EMBL/GenBank/DDBJ whole genome shotgun (WGS) entry which is preliminary data.</text>
</comment>
<evidence type="ECO:0000313" key="1">
    <source>
        <dbReference type="EMBL" id="KAI0030380.1"/>
    </source>
</evidence>
<sequence>MSTETQNAAATIAAAAPAASGASTPSTSFLSSVAGDNPYFTAGFGLMGVGVGLTLLRKGLVLGSTALQRRMLVSLEFNVKDPSYLWFLHWLTHQTEAAQNRGWLRSHQLSVATAIERRKNGSQAVAFRLMAGPGVHWMKYRGAWMQVRRERETRAIPGADGQPWETVTLTTLSRDRRLFPELLAEARDLALRGHEGKLVIHTAWGIEWRPFGKPRRKRPLASVVLDEGVNEKIVKDVEAFLERREWYAERGIPYRRGYLLHGPPGSGKSSFIQALAGELNYDICLLNLSERGLADDKLNHLMSNIPERSIVLIEDVDAAFNKRVQTSEDGYQSSVTFSGFLNALDGVASGEERVIFMTTNHPERLDPALVRPGRVDLAVLVDDAAPAQAYKLFCKFYDDDGTLAARIRDVVQEGVMRGRRISMAALQGFFIRNGPKEAIQATMEYLGLGRSLSS</sequence>
<accession>A0ACB8QFJ5</accession>
<protein>
    <submittedName>
        <fullName evidence="1">BCS1 N terminal-domain-containing protein</fullName>
    </submittedName>
</protein>
<dbReference type="Proteomes" id="UP000814128">
    <property type="component" value="Unassembled WGS sequence"/>
</dbReference>
<dbReference type="EMBL" id="MU273625">
    <property type="protein sequence ID" value="KAI0030380.1"/>
    <property type="molecule type" value="Genomic_DNA"/>
</dbReference>
<proteinExistence type="predicted"/>
<gene>
    <name evidence="1" type="ORF">K488DRAFT_87832</name>
</gene>